<keyword evidence="8" id="KW-1185">Reference proteome</keyword>
<organism evidence="7 8">
    <name type="scientific">Fodinibius salsisoli</name>
    <dbReference type="NCBI Taxonomy" id="2820877"/>
    <lineage>
        <taxon>Bacteria</taxon>
        <taxon>Pseudomonadati</taxon>
        <taxon>Balneolota</taxon>
        <taxon>Balneolia</taxon>
        <taxon>Balneolales</taxon>
        <taxon>Balneolaceae</taxon>
        <taxon>Fodinibius</taxon>
    </lineage>
</organism>
<dbReference type="InterPro" id="IPR018045">
    <property type="entry name" value="S04_transporter_CS"/>
</dbReference>
<feature type="transmembrane region" description="Helical" evidence="5">
    <location>
        <begin position="329"/>
        <end position="350"/>
    </location>
</feature>
<feature type="transmembrane region" description="Helical" evidence="5">
    <location>
        <begin position="76"/>
        <end position="95"/>
    </location>
</feature>
<keyword evidence="3 5" id="KW-1133">Transmembrane helix</keyword>
<dbReference type="NCBIfam" id="TIGR00815">
    <property type="entry name" value="sulP"/>
    <property type="match status" value="1"/>
</dbReference>
<keyword evidence="2 5" id="KW-0812">Transmembrane</keyword>
<dbReference type="InterPro" id="IPR002645">
    <property type="entry name" value="STAS_dom"/>
</dbReference>
<feature type="domain" description="STAS" evidence="6">
    <location>
        <begin position="441"/>
        <end position="556"/>
    </location>
</feature>
<feature type="transmembrane region" description="Helical" evidence="5">
    <location>
        <begin position="101"/>
        <end position="119"/>
    </location>
</feature>
<evidence type="ECO:0000313" key="8">
    <source>
        <dbReference type="Proteomes" id="UP001207918"/>
    </source>
</evidence>
<dbReference type="Pfam" id="PF00916">
    <property type="entry name" value="Sulfate_transp"/>
    <property type="match status" value="1"/>
</dbReference>
<evidence type="ECO:0000256" key="5">
    <source>
        <dbReference type="SAM" id="Phobius"/>
    </source>
</evidence>
<dbReference type="PANTHER" id="PTHR11814">
    <property type="entry name" value="SULFATE TRANSPORTER"/>
    <property type="match status" value="1"/>
</dbReference>
<feature type="transmembrane region" description="Helical" evidence="5">
    <location>
        <begin position="131"/>
        <end position="153"/>
    </location>
</feature>
<comment type="caution">
    <text evidence="7">The sequence shown here is derived from an EMBL/GenBank/DDBJ whole genome shotgun (WGS) entry which is preliminary data.</text>
</comment>
<evidence type="ECO:0000256" key="4">
    <source>
        <dbReference type="ARBA" id="ARBA00023136"/>
    </source>
</evidence>
<evidence type="ECO:0000256" key="3">
    <source>
        <dbReference type="ARBA" id="ARBA00022989"/>
    </source>
</evidence>
<dbReference type="Proteomes" id="UP001207918">
    <property type="component" value="Unassembled WGS sequence"/>
</dbReference>
<dbReference type="InterPro" id="IPR036513">
    <property type="entry name" value="STAS_dom_sf"/>
</dbReference>
<dbReference type="EMBL" id="JAGGJA010000016">
    <property type="protein sequence ID" value="MCW9708740.1"/>
    <property type="molecule type" value="Genomic_DNA"/>
</dbReference>
<evidence type="ECO:0000259" key="6">
    <source>
        <dbReference type="PROSITE" id="PS50801"/>
    </source>
</evidence>
<dbReference type="PROSITE" id="PS01130">
    <property type="entry name" value="SLC26A"/>
    <property type="match status" value="1"/>
</dbReference>
<feature type="transmembrane region" description="Helical" evidence="5">
    <location>
        <begin position="256"/>
        <end position="274"/>
    </location>
</feature>
<gene>
    <name evidence="7" type="primary">sulP</name>
    <name evidence="7" type="ORF">J6I44_17910</name>
</gene>
<feature type="transmembrane region" description="Helical" evidence="5">
    <location>
        <begin position="53"/>
        <end position="69"/>
    </location>
</feature>
<feature type="transmembrane region" description="Helical" evidence="5">
    <location>
        <begin position="206"/>
        <end position="223"/>
    </location>
</feature>
<feature type="transmembrane region" description="Helical" evidence="5">
    <location>
        <begin position="356"/>
        <end position="374"/>
    </location>
</feature>
<evidence type="ECO:0000256" key="2">
    <source>
        <dbReference type="ARBA" id="ARBA00022692"/>
    </source>
</evidence>
<accession>A0ABT3PSA9</accession>
<reference evidence="7 8" key="1">
    <citation type="submission" date="2021-03" db="EMBL/GenBank/DDBJ databases">
        <title>Aliifodinibius sp. nov., a new bacterium isolated from saline soil.</title>
        <authorList>
            <person name="Galisteo C."/>
            <person name="De La Haba R."/>
            <person name="Sanchez-Porro C."/>
            <person name="Ventosa A."/>
        </authorList>
    </citation>
    <scope>NUCLEOTIDE SEQUENCE [LARGE SCALE GENOMIC DNA]</scope>
    <source>
        <strain evidence="7 8">1BSP15-2V2</strain>
    </source>
</reference>
<dbReference type="CDD" id="cd07042">
    <property type="entry name" value="STAS_SulP_like_sulfate_transporter"/>
    <property type="match status" value="1"/>
</dbReference>
<dbReference type="Pfam" id="PF01740">
    <property type="entry name" value="STAS"/>
    <property type="match status" value="1"/>
</dbReference>
<dbReference type="RefSeq" id="WP_265767547.1">
    <property type="nucleotide sequence ID" value="NZ_JAGGJA010000016.1"/>
</dbReference>
<proteinExistence type="predicted"/>
<evidence type="ECO:0000256" key="1">
    <source>
        <dbReference type="ARBA" id="ARBA00004141"/>
    </source>
</evidence>
<dbReference type="Gene3D" id="3.30.750.24">
    <property type="entry name" value="STAS domain"/>
    <property type="match status" value="1"/>
</dbReference>
<name>A0ABT3PSA9_9BACT</name>
<dbReference type="InterPro" id="IPR001902">
    <property type="entry name" value="SLC26A/SulP_fam"/>
</dbReference>
<evidence type="ECO:0000313" key="7">
    <source>
        <dbReference type="EMBL" id="MCW9708740.1"/>
    </source>
</evidence>
<dbReference type="PROSITE" id="PS50801">
    <property type="entry name" value="STAS"/>
    <property type="match status" value="1"/>
</dbReference>
<protein>
    <submittedName>
        <fullName evidence="7">Sulfate permease</fullName>
    </submittedName>
</protein>
<dbReference type="InterPro" id="IPR011547">
    <property type="entry name" value="SLC26A/SulP_dom"/>
</dbReference>
<sequence>MKEWLKKTFKIVDWLPYYSLSKFRGDLSAGLTTGIMFIPQGMAYAVIAGVPPIYGLYAGVIPLLVYPLLGTSKNLSVGPVAVDMLIIAAGISLLAEPNTSEYITLTILLTMMAGGLQLIMGSMQLGAVFNFFSRPVIAGFTLAAPLIIAFTQLNNLLGIELSNTQYIFTIIEEVFYKLDQVQPDTLLWGGLAIIVLTIFKYTKSNIPSSVIILVASILAAWFFDAKALNIQLVGEIPMGLPPISLPEINFSNMRELLPTALTLALVQFMVVASLGRTFAKRNNYVIDTNHELVAIGASNFLGSLFQSIPISGSFSRSAASEQANVQTPLANIITSAVIIATLLLLTPVFYYLPMPILAAIIIVSALNLIDIGEFKFLFSTKKSEGFIAIFTAVCTLFIGIQEGILLGVVASMVNILYKYSRPNVAELGLIPGTRLFQNINRNNEARAIKGVLILRVDASFSFINADFFRDFIIEKTRERNNNTRHVIIDGSTINSLDTTAIDQIKSMTATLKNWDIELYITGLKGPIRDVIDKSGLRNYLGKNHFFREPHEAVKHILEIMDDEDNTSRLDVYEQEVNNHEE</sequence>
<keyword evidence="4 5" id="KW-0472">Membrane</keyword>
<dbReference type="SUPFAM" id="SSF52091">
    <property type="entry name" value="SpoIIaa-like"/>
    <property type="match status" value="1"/>
</dbReference>
<comment type="subcellular location">
    <subcellularLocation>
        <location evidence="1">Membrane</location>
        <topology evidence="1">Multi-pass membrane protein</topology>
    </subcellularLocation>
</comment>
<feature type="transmembrane region" description="Helical" evidence="5">
    <location>
        <begin position="386"/>
        <end position="417"/>
    </location>
</feature>